<protein>
    <submittedName>
        <fullName evidence="1">Capsular biosynthesis protein</fullName>
    </submittedName>
</protein>
<dbReference type="Proteomes" id="UP000722336">
    <property type="component" value="Unassembled WGS sequence"/>
</dbReference>
<sequence>MSGRRFLFLQGPQGAFFRRLGARLSAEGHRVLRINLNAGDRHDWPQGRSVRSRPERWPEEVAAIMAEQGTTDLVLYGDCRPDHRHAIEAARRRNAAIHVFEEGYFRPGFMTLEQGGVNGYSPLPRTPYALRARAVQLSAMPAAPDLPPSGREKSWGTFMYYARAHIGAAFRRYPYRGWHRGCAPLTEAAGYSRRWLRRKRDAHLTAQARAACAGKRYFVLPMQMDMDFTLRTHSPYGGMTAALAAILQDFAANAPADTYLIVKVHPHDNGRVDWLPQVKGARIFYSAGGDLSAMLAHAAGLVTVNSTSALEALQRGVPVKAMGTAIYDIAGLTHGGDLASFWQAPETPDAGLYRAFETVVKHDALVAGDHGSEAGLAILVEGSARKILAPARAFPGDERLSA</sequence>
<evidence type="ECO:0000313" key="1">
    <source>
        <dbReference type="EMBL" id="MBV7255166.1"/>
    </source>
</evidence>
<dbReference type="InterPro" id="IPR007833">
    <property type="entry name" value="Capsule_polysaccharide_synth"/>
</dbReference>
<accession>A0ABS6SB63</accession>
<comment type="caution">
    <text evidence="1">The sequence shown here is derived from an EMBL/GenBank/DDBJ whole genome shotgun (WGS) entry which is preliminary data.</text>
</comment>
<proteinExistence type="predicted"/>
<organism evidence="1 2">
    <name type="scientific">Pacificimonas pallii</name>
    <dbReference type="NCBI Taxonomy" id="2827236"/>
    <lineage>
        <taxon>Bacteria</taxon>
        <taxon>Pseudomonadati</taxon>
        <taxon>Pseudomonadota</taxon>
        <taxon>Alphaproteobacteria</taxon>
        <taxon>Sphingomonadales</taxon>
        <taxon>Sphingosinicellaceae</taxon>
        <taxon>Pacificimonas</taxon>
    </lineage>
</organism>
<keyword evidence="2" id="KW-1185">Reference proteome</keyword>
<dbReference type="CDD" id="cd16441">
    <property type="entry name" value="beta_Kdo_transferase_KpsS"/>
    <property type="match status" value="1"/>
</dbReference>
<dbReference type="EMBL" id="JAGSPA010000001">
    <property type="protein sequence ID" value="MBV7255166.1"/>
    <property type="molecule type" value="Genomic_DNA"/>
</dbReference>
<dbReference type="RefSeq" id="WP_218443427.1">
    <property type="nucleotide sequence ID" value="NZ_JAGSPA010000001.1"/>
</dbReference>
<dbReference type="Pfam" id="PF05159">
    <property type="entry name" value="Capsule_synth"/>
    <property type="match status" value="1"/>
</dbReference>
<name>A0ABS6SB63_9SPHN</name>
<evidence type="ECO:0000313" key="2">
    <source>
        <dbReference type="Proteomes" id="UP000722336"/>
    </source>
</evidence>
<reference evidence="1 2" key="1">
    <citation type="submission" date="2021-04" db="EMBL/GenBank/DDBJ databases">
        <authorList>
            <person name="Pira H."/>
            <person name="Risdian C."/>
            <person name="Wink J."/>
        </authorList>
    </citation>
    <scope>NUCLEOTIDE SEQUENCE [LARGE SCALE GENOMIC DNA]</scope>
    <source>
        <strain evidence="1 2">WHA3</strain>
    </source>
</reference>
<gene>
    <name evidence="1" type="ORF">KCG44_00045</name>
</gene>